<feature type="transmembrane region" description="Helical" evidence="1">
    <location>
        <begin position="136"/>
        <end position="154"/>
    </location>
</feature>
<dbReference type="Proteomes" id="UP000549616">
    <property type="component" value="Unassembled WGS sequence"/>
</dbReference>
<keyword evidence="3" id="KW-1185">Reference proteome</keyword>
<gene>
    <name evidence="2" type="ORF">HNR02_002665</name>
</gene>
<comment type="caution">
    <text evidence="2">The sequence shown here is derived from an EMBL/GenBank/DDBJ whole genome shotgun (WGS) entry which is preliminary data.</text>
</comment>
<feature type="transmembrane region" description="Helical" evidence="1">
    <location>
        <begin position="35"/>
        <end position="54"/>
    </location>
</feature>
<feature type="transmembrane region" description="Helical" evidence="1">
    <location>
        <begin position="100"/>
        <end position="124"/>
    </location>
</feature>
<dbReference type="AlphaFoldDB" id="A0A853B3C4"/>
<dbReference type="EMBL" id="JACCFK010000001">
    <property type="protein sequence ID" value="NYI89342.1"/>
    <property type="molecule type" value="Genomic_DNA"/>
</dbReference>
<keyword evidence="1" id="KW-0812">Transmembrane</keyword>
<dbReference type="RefSeq" id="WP_179773514.1">
    <property type="nucleotide sequence ID" value="NZ_JACCFK010000001.1"/>
</dbReference>
<proteinExistence type="predicted"/>
<keyword evidence="1" id="KW-1133">Transmembrane helix</keyword>
<protein>
    <submittedName>
        <fullName evidence="2">Uncharacterized protein</fullName>
    </submittedName>
</protein>
<name>A0A853B3C4_9PSEU</name>
<organism evidence="2 3">
    <name type="scientific">Amycolatopsis endophytica</name>
    <dbReference type="NCBI Taxonomy" id="860233"/>
    <lineage>
        <taxon>Bacteria</taxon>
        <taxon>Bacillati</taxon>
        <taxon>Actinomycetota</taxon>
        <taxon>Actinomycetes</taxon>
        <taxon>Pseudonocardiales</taxon>
        <taxon>Pseudonocardiaceae</taxon>
        <taxon>Amycolatopsis</taxon>
    </lineage>
</organism>
<feature type="transmembrane region" description="Helical" evidence="1">
    <location>
        <begin position="60"/>
        <end position="79"/>
    </location>
</feature>
<accession>A0A853B3C4</accession>
<evidence type="ECO:0000313" key="3">
    <source>
        <dbReference type="Proteomes" id="UP000549616"/>
    </source>
</evidence>
<evidence type="ECO:0000256" key="1">
    <source>
        <dbReference type="SAM" id="Phobius"/>
    </source>
</evidence>
<evidence type="ECO:0000313" key="2">
    <source>
        <dbReference type="EMBL" id="NYI89342.1"/>
    </source>
</evidence>
<keyword evidence="1" id="KW-0472">Membrane</keyword>
<reference evidence="2 3" key="1">
    <citation type="submission" date="2020-07" db="EMBL/GenBank/DDBJ databases">
        <title>Sequencing the genomes of 1000 actinobacteria strains.</title>
        <authorList>
            <person name="Klenk H.-P."/>
        </authorList>
    </citation>
    <scope>NUCLEOTIDE SEQUENCE [LARGE SCALE GENOMIC DNA]</scope>
    <source>
        <strain evidence="2 3">DSM 104006</strain>
    </source>
</reference>
<sequence>MDKLQRFNPWPIFLYNSRATHGPDSRRLNWAERGLLYGFPTAALVTFIAFRLQLGGVPQLLAATSLLVGTMLSAFVYLSNLRIKIQETADYRTRVRLKELVASSAVGALHVCVIAMVLALMLALMASWPELTSDSVVANIASGIAVWLLLHLLVSFSSVLRRLLGIYVELFMSDFMAKPDSEPVPRRPA</sequence>